<dbReference type="AlphaFoldDB" id="A0A3P7Q814"/>
<dbReference type="OrthoDB" id="2505895at2759"/>
<keyword evidence="2" id="KW-0472">Membrane</keyword>
<reference evidence="3 4" key="1">
    <citation type="submission" date="2018-11" db="EMBL/GenBank/DDBJ databases">
        <authorList>
            <consortium name="Pathogen Informatics"/>
        </authorList>
    </citation>
    <scope>NUCLEOTIDE SEQUENCE [LARGE SCALE GENOMIC DNA]</scope>
</reference>
<accession>A0A3P7Q814</accession>
<feature type="coiled-coil region" evidence="1">
    <location>
        <begin position="300"/>
        <end position="431"/>
    </location>
</feature>
<feature type="coiled-coil region" evidence="1">
    <location>
        <begin position="102"/>
        <end position="157"/>
    </location>
</feature>
<keyword evidence="4" id="KW-1185">Reference proteome</keyword>
<dbReference type="EMBL" id="UYRT01082911">
    <property type="protein sequence ID" value="VDN26669.1"/>
    <property type="molecule type" value="Genomic_DNA"/>
</dbReference>
<sequence length="494" mass="56210">MVKNRLEDRVAELEQMLAVEHGNAQSMNEALEREVELRLQVEKQVLVLQQRFHDSKEDSRISSSCSSHSRVDQSLYLDAKTVELQKEVASLKESDSLQRLRAQKAVQRLKDVENELKDLAARNNNLKAENGELRQTIAKLRKELQGAREAVDGSTDSELSSLQRVKRSLDLKCVAQAIVLFIYVTLITLCIIKKLSCFKEEELSEFMDKLADLQDTNSSLVRQNRMLEGRSRDIDHYNASFEASSGHYKRDLRKALALLRDTQRVLLRERENSSNQSIISQLQEQLMDAEAAKLSALRGRHSLESELAEIKAQLEAALTAKNAAEDKALVLFKEKSSALALVEEQDEQMQNLLKKYKGAVQQSAVDSIKIADQFEQMSDMEKEKEKLREQLNDVSSALEYHQQHSVEKHKLQLAEQRIRDLEAKVELEASQKLRFEVMISEVPVQCEQLHRKAFSLGRLDSNGAREVRNGKAGTDNRAEVFWETPRRAAEGADG</sequence>
<protein>
    <submittedName>
        <fullName evidence="3">Uncharacterized protein</fullName>
    </submittedName>
</protein>
<keyword evidence="2" id="KW-0812">Transmembrane</keyword>
<dbReference type="Proteomes" id="UP000271098">
    <property type="component" value="Unassembled WGS sequence"/>
</dbReference>
<gene>
    <name evidence="3" type="ORF">GPUH_LOCUS15787</name>
</gene>
<evidence type="ECO:0000256" key="1">
    <source>
        <dbReference type="SAM" id="Coils"/>
    </source>
</evidence>
<evidence type="ECO:0000313" key="3">
    <source>
        <dbReference type="EMBL" id="VDN26669.1"/>
    </source>
</evidence>
<evidence type="ECO:0000256" key="2">
    <source>
        <dbReference type="SAM" id="Phobius"/>
    </source>
</evidence>
<feature type="transmembrane region" description="Helical" evidence="2">
    <location>
        <begin position="174"/>
        <end position="192"/>
    </location>
</feature>
<keyword evidence="1" id="KW-0175">Coiled coil</keyword>
<evidence type="ECO:0000313" key="4">
    <source>
        <dbReference type="Proteomes" id="UP000271098"/>
    </source>
</evidence>
<organism evidence="3 4">
    <name type="scientific">Gongylonema pulchrum</name>
    <dbReference type="NCBI Taxonomy" id="637853"/>
    <lineage>
        <taxon>Eukaryota</taxon>
        <taxon>Metazoa</taxon>
        <taxon>Ecdysozoa</taxon>
        <taxon>Nematoda</taxon>
        <taxon>Chromadorea</taxon>
        <taxon>Rhabditida</taxon>
        <taxon>Spirurina</taxon>
        <taxon>Spiruromorpha</taxon>
        <taxon>Spiruroidea</taxon>
        <taxon>Gongylonematidae</taxon>
        <taxon>Gongylonema</taxon>
    </lineage>
</organism>
<name>A0A3P7Q814_9BILA</name>
<keyword evidence="2" id="KW-1133">Transmembrane helix</keyword>
<feature type="coiled-coil region" evidence="1">
    <location>
        <begin position="203"/>
        <end position="230"/>
    </location>
</feature>
<proteinExistence type="predicted"/>